<comment type="cofactor">
    <cofactor evidence="6">
        <name>Zn(2+)</name>
        <dbReference type="ChEBI" id="CHEBI:29105"/>
    </cofactor>
    <text evidence="6">Binds 1 zinc ion per subunit.</text>
</comment>
<reference evidence="8 9" key="1">
    <citation type="submission" date="2019-06" db="EMBL/GenBank/DDBJ databases">
        <authorList>
            <person name="Li M."/>
        </authorList>
    </citation>
    <scope>NUCLEOTIDE SEQUENCE [LARGE SCALE GENOMIC DNA]</scope>
    <source>
        <strain evidence="8 9">BGMRC6574</strain>
    </source>
</reference>
<protein>
    <submittedName>
        <fullName evidence="8">Metalloprotease</fullName>
    </submittedName>
</protein>
<dbReference type="GO" id="GO:0004222">
    <property type="term" value="F:metalloendopeptidase activity"/>
    <property type="evidence" value="ECO:0007669"/>
    <property type="project" value="InterPro"/>
</dbReference>
<sequence length="434" mass="47276">MAERELPEIEAAFGGVYHDAKAERMIARIVGRMTAAAPDHGITYSLTILNSPRVNAFALPGGYIFVTRGMLALADDSAELAGILGHEMGHIIANHGVKRARFEQAQIERLRAAAGTLVDPEARASALAESQRKVAAFSREQEVQADKTGVSIEGRAGYDPYSSVRLLSTMEAFSRFETRGATEKTEPDFLADHPNSPARSAAIRVNAARFGRTGVGERGRDAYLDGIDGMLFGYPPQAGYVRGRQFLHPELGIGFTVPKGFILENNSDAVLAAGPDGVAIRFDSVDLTGNGSMSRYLRSGWVVGLDDGSVRSRTINGLPAATGDATTENWHFRITVIRSGDHIYRILTAAPKDDRALEAAARSTEASFHALTWRERRQLKPLHLHIVTVKPGESVADLARRMQGTDRPEGLFRLINQLSDTERVKAGERVKLVY</sequence>
<dbReference type="Gene3D" id="3.30.2010.10">
    <property type="entry name" value="Metalloproteases ('zincins'), catalytic domain"/>
    <property type="match status" value="1"/>
</dbReference>
<comment type="similarity">
    <text evidence="6">Belongs to the peptidase M48 family.</text>
</comment>
<dbReference type="GO" id="GO:0046872">
    <property type="term" value="F:metal ion binding"/>
    <property type="evidence" value="ECO:0007669"/>
    <property type="project" value="UniProtKB-KW"/>
</dbReference>
<keyword evidence="4 6" id="KW-0862">Zinc</keyword>
<comment type="caution">
    <text evidence="8">The sequence shown here is derived from an EMBL/GenBank/DDBJ whole genome shotgun (WGS) entry which is preliminary data.</text>
</comment>
<gene>
    <name evidence="8" type="ORF">FJU11_09485</name>
</gene>
<evidence type="ECO:0000259" key="7">
    <source>
        <dbReference type="PROSITE" id="PS51782"/>
    </source>
</evidence>
<keyword evidence="5 6" id="KW-0482">Metalloprotease</keyword>
<feature type="domain" description="LysM" evidence="7">
    <location>
        <begin position="385"/>
        <end position="432"/>
    </location>
</feature>
<dbReference type="AlphaFoldDB" id="A0A506U5P2"/>
<dbReference type="GO" id="GO:0051603">
    <property type="term" value="P:proteolysis involved in protein catabolic process"/>
    <property type="evidence" value="ECO:0007669"/>
    <property type="project" value="TreeGrafter"/>
</dbReference>
<keyword evidence="3 6" id="KW-0378">Hydrolase</keyword>
<dbReference type="PANTHER" id="PTHR22726:SF1">
    <property type="entry name" value="METALLOENDOPEPTIDASE OMA1, MITOCHONDRIAL"/>
    <property type="match status" value="1"/>
</dbReference>
<evidence type="ECO:0000256" key="4">
    <source>
        <dbReference type="ARBA" id="ARBA00022833"/>
    </source>
</evidence>
<evidence type="ECO:0000256" key="1">
    <source>
        <dbReference type="ARBA" id="ARBA00022670"/>
    </source>
</evidence>
<dbReference type="PANTHER" id="PTHR22726">
    <property type="entry name" value="METALLOENDOPEPTIDASE OMA1"/>
    <property type="match status" value="1"/>
</dbReference>
<dbReference type="OrthoDB" id="9810445at2"/>
<dbReference type="GO" id="GO:0016020">
    <property type="term" value="C:membrane"/>
    <property type="evidence" value="ECO:0007669"/>
    <property type="project" value="TreeGrafter"/>
</dbReference>
<name>A0A506U5P2_9HYPH</name>
<keyword evidence="1 6" id="KW-0645">Protease</keyword>
<organism evidence="8 9">
    <name type="scientific">Pararhizobium mangrovi</name>
    <dbReference type="NCBI Taxonomy" id="2590452"/>
    <lineage>
        <taxon>Bacteria</taxon>
        <taxon>Pseudomonadati</taxon>
        <taxon>Pseudomonadota</taxon>
        <taxon>Alphaproteobacteria</taxon>
        <taxon>Hyphomicrobiales</taxon>
        <taxon>Rhizobiaceae</taxon>
        <taxon>Rhizobium/Agrobacterium group</taxon>
        <taxon>Pararhizobium</taxon>
    </lineage>
</organism>
<evidence type="ECO:0000256" key="2">
    <source>
        <dbReference type="ARBA" id="ARBA00022723"/>
    </source>
</evidence>
<dbReference type="Pfam" id="PF01435">
    <property type="entry name" value="Peptidase_M48"/>
    <property type="match status" value="1"/>
</dbReference>
<dbReference type="Proteomes" id="UP000320314">
    <property type="component" value="Unassembled WGS sequence"/>
</dbReference>
<dbReference type="InterPro" id="IPR051156">
    <property type="entry name" value="Mito/Outer_Membr_Metalloprot"/>
</dbReference>
<dbReference type="PROSITE" id="PS51782">
    <property type="entry name" value="LYSM"/>
    <property type="match status" value="1"/>
</dbReference>
<dbReference type="EMBL" id="VHLH01000015">
    <property type="protein sequence ID" value="TPW28414.1"/>
    <property type="molecule type" value="Genomic_DNA"/>
</dbReference>
<evidence type="ECO:0000256" key="5">
    <source>
        <dbReference type="ARBA" id="ARBA00023049"/>
    </source>
</evidence>
<evidence type="ECO:0000256" key="6">
    <source>
        <dbReference type="RuleBase" id="RU003983"/>
    </source>
</evidence>
<proteinExistence type="inferred from homology"/>
<evidence type="ECO:0000313" key="9">
    <source>
        <dbReference type="Proteomes" id="UP000320314"/>
    </source>
</evidence>
<keyword evidence="2" id="KW-0479">Metal-binding</keyword>
<dbReference type="InterPro" id="IPR001915">
    <property type="entry name" value="Peptidase_M48"/>
</dbReference>
<keyword evidence="9" id="KW-1185">Reference proteome</keyword>
<dbReference type="InterPro" id="IPR018392">
    <property type="entry name" value="LysM"/>
</dbReference>
<accession>A0A506U5P2</accession>
<evidence type="ECO:0000313" key="8">
    <source>
        <dbReference type="EMBL" id="TPW28414.1"/>
    </source>
</evidence>
<evidence type="ECO:0000256" key="3">
    <source>
        <dbReference type="ARBA" id="ARBA00022801"/>
    </source>
</evidence>